<evidence type="ECO:0000256" key="1">
    <source>
        <dbReference type="ARBA" id="ARBA00005614"/>
    </source>
</evidence>
<comment type="similarity">
    <text evidence="1 5">Belongs to the acylphosphatase family.</text>
</comment>
<dbReference type="Pfam" id="PF00708">
    <property type="entry name" value="Acylphosphatase"/>
    <property type="match status" value="1"/>
</dbReference>
<keyword evidence="8" id="KW-1185">Reference proteome</keyword>
<feature type="active site" evidence="4">
    <location>
        <position position="19"/>
    </location>
</feature>
<keyword evidence="4" id="KW-0378">Hydrolase</keyword>
<dbReference type="Proteomes" id="UP001165363">
    <property type="component" value="Unassembled WGS sequence"/>
</dbReference>
<dbReference type="InterPro" id="IPR001792">
    <property type="entry name" value="Acylphosphatase-like_dom"/>
</dbReference>
<evidence type="ECO:0000259" key="6">
    <source>
        <dbReference type="PROSITE" id="PS51160"/>
    </source>
</evidence>
<sequence length="90" mass="9774">MTIARKVRVFGRVQGVFYRQWAVNQARSLGVTGWVRNAADGTVEAHVIGDDEAVAGMIAAMHTGPSQARVEDVLVEPIEPEDVSGFSVRH</sequence>
<feature type="active site" evidence="4">
    <location>
        <position position="37"/>
    </location>
</feature>
<dbReference type="InterPro" id="IPR036046">
    <property type="entry name" value="Acylphosphatase-like_dom_sf"/>
</dbReference>
<dbReference type="Gene3D" id="3.30.70.100">
    <property type="match status" value="1"/>
</dbReference>
<comment type="caution">
    <text evidence="7">The sequence shown here is derived from an EMBL/GenBank/DDBJ whole genome shotgun (WGS) entry which is preliminary data.</text>
</comment>
<feature type="domain" description="Acylphosphatase-like" evidence="6">
    <location>
        <begin position="4"/>
        <end position="90"/>
    </location>
</feature>
<evidence type="ECO:0000256" key="4">
    <source>
        <dbReference type="PROSITE-ProRule" id="PRU00520"/>
    </source>
</evidence>
<evidence type="ECO:0000256" key="2">
    <source>
        <dbReference type="ARBA" id="ARBA00012150"/>
    </source>
</evidence>
<proteinExistence type="inferred from homology"/>
<protein>
    <recommendedName>
        <fullName evidence="2 4">acylphosphatase</fullName>
        <ecNumber evidence="2 4">3.6.1.7</ecNumber>
    </recommendedName>
</protein>
<evidence type="ECO:0000256" key="3">
    <source>
        <dbReference type="ARBA" id="ARBA00047645"/>
    </source>
</evidence>
<gene>
    <name evidence="7" type="ORF">LZ536_12305</name>
</gene>
<dbReference type="PRINTS" id="PR00112">
    <property type="entry name" value="ACYLPHPHTASE"/>
</dbReference>
<dbReference type="PANTHER" id="PTHR47268:SF4">
    <property type="entry name" value="ACYLPHOSPHATASE"/>
    <property type="match status" value="1"/>
</dbReference>
<dbReference type="RefSeq" id="WP_249849069.1">
    <property type="nucleotide sequence ID" value="NZ_JAMGBD010000002.1"/>
</dbReference>
<dbReference type="PANTHER" id="PTHR47268">
    <property type="entry name" value="ACYLPHOSPHATASE"/>
    <property type="match status" value="1"/>
</dbReference>
<dbReference type="PROSITE" id="PS51160">
    <property type="entry name" value="ACYLPHOSPHATASE_3"/>
    <property type="match status" value="1"/>
</dbReference>
<comment type="catalytic activity">
    <reaction evidence="3 4">
        <text>an acyl phosphate + H2O = a carboxylate + phosphate + H(+)</text>
        <dbReference type="Rhea" id="RHEA:14965"/>
        <dbReference type="ChEBI" id="CHEBI:15377"/>
        <dbReference type="ChEBI" id="CHEBI:15378"/>
        <dbReference type="ChEBI" id="CHEBI:29067"/>
        <dbReference type="ChEBI" id="CHEBI:43474"/>
        <dbReference type="ChEBI" id="CHEBI:59918"/>
        <dbReference type="EC" id="3.6.1.7"/>
    </reaction>
</comment>
<evidence type="ECO:0000256" key="5">
    <source>
        <dbReference type="RuleBase" id="RU004168"/>
    </source>
</evidence>
<dbReference type="SUPFAM" id="SSF54975">
    <property type="entry name" value="Acylphosphatase/BLUF domain-like"/>
    <property type="match status" value="1"/>
</dbReference>
<dbReference type="EMBL" id="JAMGBD010000002">
    <property type="protein sequence ID" value="MCL6684673.1"/>
    <property type="molecule type" value="Genomic_DNA"/>
</dbReference>
<dbReference type="InterPro" id="IPR020456">
    <property type="entry name" value="Acylphosphatase"/>
</dbReference>
<dbReference type="PROSITE" id="PS00151">
    <property type="entry name" value="ACYLPHOSPHATASE_2"/>
    <property type="match status" value="1"/>
</dbReference>
<organism evidence="7 8">
    <name type="scientific">Sphingomonas alba</name>
    <dbReference type="NCBI Taxonomy" id="2908208"/>
    <lineage>
        <taxon>Bacteria</taxon>
        <taxon>Pseudomonadati</taxon>
        <taxon>Pseudomonadota</taxon>
        <taxon>Alphaproteobacteria</taxon>
        <taxon>Sphingomonadales</taxon>
        <taxon>Sphingomonadaceae</taxon>
        <taxon>Sphingomonas</taxon>
    </lineage>
</organism>
<accession>A0ABT0RQ40</accession>
<dbReference type="EC" id="3.6.1.7" evidence="2 4"/>
<name>A0ABT0RQ40_9SPHN</name>
<dbReference type="InterPro" id="IPR017968">
    <property type="entry name" value="Acylphosphatase_CS"/>
</dbReference>
<reference evidence="7" key="1">
    <citation type="submission" date="2022-05" db="EMBL/GenBank/DDBJ databases">
        <authorList>
            <person name="Jo J.-H."/>
            <person name="Im W.-T."/>
        </authorList>
    </citation>
    <scope>NUCLEOTIDE SEQUENCE</scope>
    <source>
        <strain evidence="7">SE158</strain>
    </source>
</reference>
<evidence type="ECO:0000313" key="7">
    <source>
        <dbReference type="EMBL" id="MCL6684673.1"/>
    </source>
</evidence>
<evidence type="ECO:0000313" key="8">
    <source>
        <dbReference type="Proteomes" id="UP001165363"/>
    </source>
</evidence>